<sequence length="97" mass="10459">MTKIKLDKRALDNNAGKAKSAVSALGKGKLTSSKLDTTNLDPFNDFFKVAADVKKTIQNYEKLASHDVEQYKKAGAELQKADDNEAKQMGAVTVGKG</sequence>
<protein>
    <submittedName>
        <fullName evidence="1">TIGR04197 family type VII secretion effector</fullName>
    </submittedName>
</protein>
<keyword evidence="2" id="KW-1185">Reference proteome</keyword>
<proteinExistence type="predicted"/>
<organism evidence="1 2">
    <name type="scientific">Bombilactobacillus thymidiniphilus</name>
    <dbReference type="NCBI Taxonomy" id="2923363"/>
    <lineage>
        <taxon>Bacteria</taxon>
        <taxon>Bacillati</taxon>
        <taxon>Bacillota</taxon>
        <taxon>Bacilli</taxon>
        <taxon>Lactobacillales</taxon>
        <taxon>Lactobacillaceae</taxon>
        <taxon>Bombilactobacillus</taxon>
    </lineage>
</organism>
<evidence type="ECO:0000313" key="1">
    <source>
        <dbReference type="EMBL" id="UQS84305.1"/>
    </source>
</evidence>
<dbReference type="NCBIfam" id="TIGR04197">
    <property type="entry name" value="T7SS_SACOL2603"/>
    <property type="match status" value="1"/>
</dbReference>
<dbReference type="EMBL" id="CP093365">
    <property type="protein sequence ID" value="UQS84305.1"/>
    <property type="molecule type" value="Genomic_DNA"/>
</dbReference>
<dbReference type="RefSeq" id="WP_249513489.1">
    <property type="nucleotide sequence ID" value="NZ_CP093365.1"/>
</dbReference>
<name>A0ABY4PEX5_9LACO</name>
<reference evidence="1 2" key="1">
    <citation type="journal article" date="2022" name="Int. J. Syst. Evol. Microbiol.">
        <title>Apilactobacillus apisilvae sp. nov., Nicolia spurrieriana gen. nov. sp. nov., Bombilactobacillus folatiphilus sp. nov. and Bombilactobacillus thymidiniphilus sp. nov., four new lactic acid bacterial isolates from stingless bees Tetragonula carbonaria and Austroplebeia australis.</title>
        <authorList>
            <person name="Oliphant S.A."/>
            <person name="Watson-Haigh N.S."/>
            <person name="Sumby K.M."/>
            <person name="Gardner J."/>
            <person name="Groom S."/>
            <person name="Jiranek V."/>
        </authorList>
    </citation>
    <scope>NUCLEOTIDE SEQUENCE [LARGE SCALE GENOMIC DNA]</scope>
    <source>
        <strain evidence="1 2">SG4_A1</strain>
    </source>
</reference>
<gene>
    <name evidence="1" type="ORF">MOO47_03915</name>
</gene>
<dbReference type="InterPro" id="IPR021477">
    <property type="entry name" value="TVIIS_effector_SACOL2603_fam"/>
</dbReference>
<dbReference type="Proteomes" id="UP000831947">
    <property type="component" value="Chromosome"/>
</dbReference>
<accession>A0ABY4PEX5</accession>
<evidence type="ECO:0000313" key="2">
    <source>
        <dbReference type="Proteomes" id="UP000831947"/>
    </source>
</evidence>